<evidence type="ECO:0000256" key="5">
    <source>
        <dbReference type="ARBA" id="ARBA00023136"/>
    </source>
</evidence>
<evidence type="ECO:0000313" key="10">
    <source>
        <dbReference type="Proteomes" id="UP001497382"/>
    </source>
</evidence>
<comment type="subcellular location">
    <subcellularLocation>
        <location evidence="1">Membrane</location>
        <topology evidence="1">Multi-pass membrane protein</topology>
    </subcellularLocation>
</comment>
<keyword evidence="2" id="KW-0813">Transport</keyword>
<dbReference type="GO" id="GO:0015171">
    <property type="term" value="F:amino acid transmembrane transporter activity"/>
    <property type="evidence" value="ECO:0007669"/>
    <property type="project" value="TreeGrafter"/>
</dbReference>
<dbReference type="EMBL" id="CAXIEN010000253">
    <property type="protein sequence ID" value="CAL1289683.1"/>
    <property type="molecule type" value="Genomic_DNA"/>
</dbReference>
<keyword evidence="5 7" id="KW-0472">Membrane</keyword>
<feature type="transmembrane region" description="Helical" evidence="7">
    <location>
        <begin position="71"/>
        <end position="91"/>
    </location>
</feature>
<evidence type="ECO:0000256" key="7">
    <source>
        <dbReference type="SAM" id="Phobius"/>
    </source>
</evidence>
<evidence type="ECO:0000259" key="8">
    <source>
        <dbReference type="Pfam" id="PF13906"/>
    </source>
</evidence>
<evidence type="ECO:0000313" key="9">
    <source>
        <dbReference type="EMBL" id="CAL1289683.1"/>
    </source>
</evidence>
<dbReference type="GO" id="GO:0005886">
    <property type="term" value="C:plasma membrane"/>
    <property type="evidence" value="ECO:0007669"/>
    <property type="project" value="TreeGrafter"/>
</dbReference>
<feature type="transmembrane region" description="Helical" evidence="7">
    <location>
        <begin position="425"/>
        <end position="444"/>
    </location>
</feature>
<feature type="domain" description="Cationic amino acid transporter C-terminal" evidence="8">
    <location>
        <begin position="561"/>
        <end position="611"/>
    </location>
</feature>
<dbReference type="InterPro" id="IPR002293">
    <property type="entry name" value="AA/rel_permease1"/>
</dbReference>
<evidence type="ECO:0000256" key="1">
    <source>
        <dbReference type="ARBA" id="ARBA00004141"/>
    </source>
</evidence>
<dbReference type="PANTHER" id="PTHR43243:SF4">
    <property type="entry name" value="CATIONIC AMINO ACID TRANSPORTER 4"/>
    <property type="match status" value="1"/>
</dbReference>
<reference evidence="9 10" key="1">
    <citation type="submission" date="2024-04" db="EMBL/GenBank/DDBJ databases">
        <authorList>
            <person name="Rising A."/>
            <person name="Reimegard J."/>
            <person name="Sonavane S."/>
            <person name="Akerstrom W."/>
            <person name="Nylinder S."/>
            <person name="Hedman E."/>
            <person name="Kallberg Y."/>
        </authorList>
    </citation>
    <scope>NUCLEOTIDE SEQUENCE [LARGE SCALE GENOMIC DNA]</scope>
</reference>
<feature type="transmembrane region" description="Helical" evidence="7">
    <location>
        <begin position="498"/>
        <end position="524"/>
    </location>
</feature>
<feature type="region of interest" description="Disordered" evidence="6">
    <location>
        <begin position="1"/>
        <end position="34"/>
    </location>
</feature>
<sequence>MLKWTKRASVPPDENESTGSRVSTPEVEELPPKIRKTPAEVSKIFKSRLTRRKVLDPSDAMDTSLRRCLSTVDITLLAIGHMVGSGVYVLTGTVAKNMAGPSIVVSFVISGFASLLASLSYAEMGVRYPKCGSAYSYTYLALGEIWAFLVGWSMALENAIGAAATARACSAYIDSLTGGIIRNSTDELVGPVDIVMFSDHLDFFAVCVLFLFVIYLSFGIKLTSYLTNIVSLVNVIVIIIIICTGAYYSEAKNWSYEEGGFFPYGWSGTLAASATCFYAFVGLSAIATAGEETKDPQRTIPKATIIVISVATLGYVGASSVLTLMVNFKDIADESGFPEAFAAHGVEWAKFVIVIGAVCGMAGTIIGSLFSLTRIIYVMADDGLLFTFCSKVNVTTKTPLRAMYVFAIISMLLAFTMDIHSLVEILSIGTLFAYMIVSASVIILRYRPKLPTPRLDIHELTSISETCAVKAPVIDYGGQFKNRFKKLKTYISLPPGRLTTYCVVSYVISCFFVCAFLKTCYWYITECCWWAITILVILLLWIIASFGIILLLQQSSQILRYKVPLVPFIPAVSILMNLILVVNLQTGSWLRMLFWLSLGLCIYLSYGVEHSKLDIIETSEPPKPRPWSVSDSAFSFDARRKAGAAMRTKPPVSTTLSREFLFANVDPLP</sequence>
<feature type="transmembrane region" description="Helical" evidence="7">
    <location>
        <begin position="303"/>
        <end position="328"/>
    </location>
</feature>
<evidence type="ECO:0000256" key="2">
    <source>
        <dbReference type="ARBA" id="ARBA00022448"/>
    </source>
</evidence>
<evidence type="ECO:0000256" key="4">
    <source>
        <dbReference type="ARBA" id="ARBA00022989"/>
    </source>
</evidence>
<feature type="transmembrane region" description="Helical" evidence="7">
    <location>
        <begin position="103"/>
        <end position="122"/>
    </location>
</feature>
<feature type="transmembrane region" description="Helical" evidence="7">
    <location>
        <begin position="588"/>
        <end position="606"/>
    </location>
</feature>
<evidence type="ECO:0000256" key="6">
    <source>
        <dbReference type="SAM" id="MobiDB-lite"/>
    </source>
</evidence>
<feature type="transmembrane region" description="Helical" evidence="7">
    <location>
        <begin position="400"/>
        <end position="419"/>
    </location>
</feature>
<keyword evidence="3 7" id="KW-0812">Transmembrane</keyword>
<comment type="caution">
    <text evidence="9">The sequence shown here is derived from an EMBL/GenBank/DDBJ whole genome shotgun (WGS) entry which is preliminary data.</text>
</comment>
<accession>A0AAV2B3C9</accession>
<feature type="transmembrane region" description="Helical" evidence="7">
    <location>
        <begin position="564"/>
        <end position="582"/>
    </location>
</feature>
<feature type="transmembrane region" description="Helical" evidence="7">
    <location>
        <begin position="201"/>
        <end position="218"/>
    </location>
</feature>
<name>A0AAV2B3C9_9ARAC</name>
<feature type="transmembrane region" description="Helical" evidence="7">
    <location>
        <begin position="530"/>
        <end position="552"/>
    </location>
</feature>
<keyword evidence="4 7" id="KW-1133">Transmembrane helix</keyword>
<protein>
    <recommendedName>
        <fullName evidence="8">Cationic amino acid transporter C-terminal domain-containing protein</fullName>
    </recommendedName>
</protein>
<gene>
    <name evidence="9" type="ORF">LARSCL_LOCUS16075</name>
</gene>
<feature type="transmembrane region" description="Helical" evidence="7">
    <location>
        <begin position="348"/>
        <end position="370"/>
    </location>
</feature>
<dbReference type="AlphaFoldDB" id="A0AAV2B3C9"/>
<organism evidence="9 10">
    <name type="scientific">Larinioides sclopetarius</name>
    <dbReference type="NCBI Taxonomy" id="280406"/>
    <lineage>
        <taxon>Eukaryota</taxon>
        <taxon>Metazoa</taxon>
        <taxon>Ecdysozoa</taxon>
        <taxon>Arthropoda</taxon>
        <taxon>Chelicerata</taxon>
        <taxon>Arachnida</taxon>
        <taxon>Araneae</taxon>
        <taxon>Araneomorphae</taxon>
        <taxon>Entelegynae</taxon>
        <taxon>Araneoidea</taxon>
        <taxon>Araneidae</taxon>
        <taxon>Larinioides</taxon>
    </lineage>
</organism>
<feature type="transmembrane region" description="Helical" evidence="7">
    <location>
        <begin position="268"/>
        <end position="291"/>
    </location>
</feature>
<feature type="transmembrane region" description="Helical" evidence="7">
    <location>
        <begin position="225"/>
        <end position="248"/>
    </location>
</feature>
<evidence type="ECO:0000256" key="3">
    <source>
        <dbReference type="ARBA" id="ARBA00022692"/>
    </source>
</evidence>
<feature type="transmembrane region" description="Helical" evidence="7">
    <location>
        <begin position="134"/>
        <end position="155"/>
    </location>
</feature>
<dbReference type="Pfam" id="PF13520">
    <property type="entry name" value="AA_permease_2"/>
    <property type="match status" value="1"/>
</dbReference>
<proteinExistence type="predicted"/>
<dbReference type="PANTHER" id="PTHR43243">
    <property type="entry name" value="INNER MEMBRANE TRANSPORTER YGJI-RELATED"/>
    <property type="match status" value="1"/>
</dbReference>
<dbReference type="Pfam" id="PF13906">
    <property type="entry name" value="AA_permease_C"/>
    <property type="match status" value="1"/>
</dbReference>
<dbReference type="InterPro" id="IPR029485">
    <property type="entry name" value="CAT_C"/>
</dbReference>
<keyword evidence="10" id="KW-1185">Reference proteome</keyword>
<dbReference type="Proteomes" id="UP001497382">
    <property type="component" value="Unassembled WGS sequence"/>
</dbReference>
<dbReference type="Gene3D" id="1.20.1740.10">
    <property type="entry name" value="Amino acid/polyamine transporter I"/>
    <property type="match status" value="2"/>
</dbReference>